<proteinExistence type="inferred from homology"/>
<dbReference type="Pfam" id="PF00587">
    <property type="entry name" value="tRNA-synt_2b"/>
    <property type="match status" value="1"/>
</dbReference>
<dbReference type="GO" id="GO:0016874">
    <property type="term" value="F:ligase activity"/>
    <property type="evidence" value="ECO:0007669"/>
    <property type="project" value="UniProtKB-KW"/>
</dbReference>
<dbReference type="InterPro" id="IPR045864">
    <property type="entry name" value="aa-tRNA-synth_II/BPL/LPL"/>
</dbReference>
<dbReference type="Gene3D" id="3.40.50.800">
    <property type="entry name" value="Anticodon-binding domain"/>
    <property type="match status" value="1"/>
</dbReference>
<evidence type="ECO:0000313" key="6">
    <source>
        <dbReference type="Proteomes" id="UP001558713"/>
    </source>
</evidence>
<dbReference type="Gene3D" id="3.30.930.10">
    <property type="entry name" value="Bira Bifunctional Protein, Domain 2"/>
    <property type="match status" value="1"/>
</dbReference>
<evidence type="ECO:0000256" key="2">
    <source>
        <dbReference type="ARBA" id="ARBA00022917"/>
    </source>
</evidence>
<keyword evidence="5" id="KW-0436">Ligase</keyword>
<reference evidence="5 6" key="1">
    <citation type="submission" date="2024-04" db="EMBL/GenBank/DDBJ databases">
        <title>Genome assembly C_amara_ONT_v2.</title>
        <authorList>
            <person name="Yant L."/>
            <person name="Moore C."/>
            <person name="Slenker M."/>
        </authorList>
    </citation>
    <scope>NUCLEOTIDE SEQUENCE [LARGE SCALE GENOMIC DNA]</scope>
    <source>
        <tissue evidence="5">Leaf</tissue>
    </source>
</reference>
<comment type="similarity">
    <text evidence="1">Belongs to the class-II aminoacyl-tRNA synthetase family.</text>
</comment>
<dbReference type="AlphaFoldDB" id="A0ABD0ZFD5"/>
<dbReference type="PANTHER" id="PTHR11451:SF55">
    <property type="entry name" value="THREONINE--TRNA LIGASE"/>
    <property type="match status" value="1"/>
</dbReference>
<dbReference type="Proteomes" id="UP001558713">
    <property type="component" value="Unassembled WGS sequence"/>
</dbReference>
<dbReference type="PRINTS" id="PR01047">
    <property type="entry name" value="TRNASYNTHTHR"/>
</dbReference>
<comment type="caution">
    <text evidence="5">The sequence shown here is derived from an EMBL/GenBank/DDBJ whole genome shotgun (WGS) entry which is preliminary data.</text>
</comment>
<keyword evidence="6" id="KW-1185">Reference proteome</keyword>
<dbReference type="EMBL" id="JBANAX010000786">
    <property type="protein sequence ID" value="KAL1193383.1"/>
    <property type="molecule type" value="Genomic_DNA"/>
</dbReference>
<dbReference type="SUPFAM" id="SSF52954">
    <property type="entry name" value="Class II aaRS ABD-related"/>
    <property type="match status" value="1"/>
</dbReference>
<dbReference type="SUPFAM" id="SSF55681">
    <property type="entry name" value="Class II aaRS and biotin synthetases"/>
    <property type="match status" value="1"/>
</dbReference>
<dbReference type="InterPro" id="IPR002320">
    <property type="entry name" value="Thr-tRNA-ligase_IIa"/>
</dbReference>
<dbReference type="GO" id="GO:0006412">
    <property type="term" value="P:translation"/>
    <property type="evidence" value="ECO:0007669"/>
    <property type="project" value="UniProtKB-KW"/>
</dbReference>
<evidence type="ECO:0000256" key="3">
    <source>
        <dbReference type="ARBA" id="ARBA00031900"/>
    </source>
</evidence>
<evidence type="ECO:0000256" key="1">
    <source>
        <dbReference type="ARBA" id="ARBA00008226"/>
    </source>
</evidence>
<evidence type="ECO:0000259" key="4">
    <source>
        <dbReference type="Pfam" id="PF00587"/>
    </source>
</evidence>
<gene>
    <name evidence="5" type="ORF">V5N11_006367</name>
</gene>
<accession>A0ABD0ZFD5</accession>
<dbReference type="InterPro" id="IPR002314">
    <property type="entry name" value="aa-tRNA-synt_IIb"/>
</dbReference>
<organism evidence="5 6">
    <name type="scientific">Cardamine amara subsp. amara</name>
    <dbReference type="NCBI Taxonomy" id="228776"/>
    <lineage>
        <taxon>Eukaryota</taxon>
        <taxon>Viridiplantae</taxon>
        <taxon>Streptophyta</taxon>
        <taxon>Embryophyta</taxon>
        <taxon>Tracheophyta</taxon>
        <taxon>Spermatophyta</taxon>
        <taxon>Magnoliopsida</taxon>
        <taxon>eudicotyledons</taxon>
        <taxon>Gunneridae</taxon>
        <taxon>Pentapetalae</taxon>
        <taxon>rosids</taxon>
        <taxon>malvids</taxon>
        <taxon>Brassicales</taxon>
        <taxon>Brassicaceae</taxon>
        <taxon>Cardamineae</taxon>
        <taxon>Cardamine</taxon>
    </lineage>
</organism>
<name>A0ABD0ZFD5_CARAN</name>
<dbReference type="InterPro" id="IPR036621">
    <property type="entry name" value="Anticodon-bd_dom_sf"/>
</dbReference>
<feature type="domain" description="Aminoacyl-tRNA synthetase class II (G/ P/ S/T)" evidence="4">
    <location>
        <begin position="28"/>
        <end position="124"/>
    </location>
</feature>
<sequence length="182" mass="21143">MLLYTLCDNIVIFQFQRPEKYLGDLDTWDKAEEALKTSLKEFGKPFLLNEGDGAFYGPKIDITVSDAMKRKFQCVTIQLDFQLPARFKLEYSAKEEGKRARPVMIHRAVLGSVERMFAILLEHYKGKWPFWLSPRQAIVCSVSKDYCSYAQEVKKQIHEAGYYVDVDESDKKLSIKVSFYSK</sequence>
<keyword evidence="2" id="KW-0648">Protein biosynthesis</keyword>
<protein>
    <recommendedName>
        <fullName evidence="3">Threonyl-tRNA synthetase</fullName>
    </recommendedName>
</protein>
<evidence type="ECO:0000313" key="5">
    <source>
        <dbReference type="EMBL" id="KAL1193383.1"/>
    </source>
</evidence>
<dbReference type="PANTHER" id="PTHR11451">
    <property type="entry name" value="THREONINE-TRNA LIGASE"/>
    <property type="match status" value="1"/>
</dbReference>